<dbReference type="OrthoDB" id="7859621at2759"/>
<evidence type="ECO:0000313" key="7">
    <source>
        <dbReference type="EMBL" id="CDF37984.1"/>
    </source>
</evidence>
<keyword evidence="4 6" id="KW-1133">Transmembrane helix</keyword>
<dbReference type="EMBL" id="HG001890">
    <property type="protein sequence ID" value="CDF37984.1"/>
    <property type="molecule type" value="Genomic_DNA"/>
</dbReference>
<comment type="subcellular location">
    <subcellularLocation>
        <location evidence="1">Membrane</location>
        <topology evidence="1">Multi-pass membrane protein</topology>
    </subcellularLocation>
</comment>
<dbReference type="PhylomeDB" id="R7QIV9"/>
<evidence type="ECO:0000256" key="2">
    <source>
        <dbReference type="ARBA" id="ARBA00006945"/>
    </source>
</evidence>
<evidence type="ECO:0000256" key="1">
    <source>
        <dbReference type="ARBA" id="ARBA00004141"/>
    </source>
</evidence>
<dbReference type="InterPro" id="IPR002995">
    <property type="entry name" value="Surf4"/>
</dbReference>
<evidence type="ECO:0000256" key="5">
    <source>
        <dbReference type="ARBA" id="ARBA00023136"/>
    </source>
</evidence>
<feature type="transmembrane region" description="Helical" evidence="6">
    <location>
        <begin position="105"/>
        <end position="122"/>
    </location>
</feature>
<organism evidence="7 8">
    <name type="scientific">Chondrus crispus</name>
    <name type="common">Carrageen Irish moss</name>
    <name type="synonym">Polymorpha crispa</name>
    <dbReference type="NCBI Taxonomy" id="2769"/>
    <lineage>
        <taxon>Eukaryota</taxon>
        <taxon>Rhodophyta</taxon>
        <taxon>Florideophyceae</taxon>
        <taxon>Rhodymeniophycidae</taxon>
        <taxon>Gigartinales</taxon>
        <taxon>Gigartinaceae</taxon>
        <taxon>Chondrus</taxon>
    </lineage>
</organism>
<dbReference type="GeneID" id="17325564"/>
<feature type="transmembrane region" description="Helical" evidence="6">
    <location>
        <begin position="256"/>
        <end position="279"/>
    </location>
</feature>
<dbReference type="OMA" id="RHRHFPW"/>
<evidence type="ECO:0000256" key="4">
    <source>
        <dbReference type="ARBA" id="ARBA00022989"/>
    </source>
</evidence>
<comment type="similarity">
    <text evidence="2">Belongs to the SURF4 family.</text>
</comment>
<sequence length="288" mass="31697">MSKPMNISNLPPAARNAIATVRRVRKLSAPYLPTICRVLLVSTFVEDGVRILFEMRHQVDFLTHEYMLPGFIATFMLLINIVVSFLAVVFILGRKKIARGAYENYAAYALIACIAYQQILYGRHSPIGSGNVGFLVRNLCLSGSLLLITCQTRMASGRSALPMGLLDGQTDKKTTVSYLQLASRILLVLLAIEFSFTMGTVGTVLTLPVILAVLVGYQLEISGGILLILYLAHNIIQSAFWSVSGSYVSQIMQYEFFQTVSIMGGLLLLILTGPGEFSVDELRSRKAF</sequence>
<dbReference type="Pfam" id="PF02077">
    <property type="entry name" value="SURF4"/>
    <property type="match status" value="1"/>
</dbReference>
<feature type="transmembrane region" description="Helical" evidence="6">
    <location>
        <begin position="71"/>
        <end position="93"/>
    </location>
</feature>
<dbReference type="KEGG" id="ccp:CHC_T00005977001"/>
<dbReference type="Gramene" id="CDF37984">
    <property type="protein sequence ID" value="CDF37984"/>
    <property type="gene ID" value="CHC_T00005977001"/>
</dbReference>
<name>R7QIV9_CHOCR</name>
<feature type="transmembrane region" description="Helical" evidence="6">
    <location>
        <begin position="224"/>
        <end position="244"/>
    </location>
</feature>
<protein>
    <submittedName>
        <fullName evidence="7">Uncharacterized protein</fullName>
    </submittedName>
</protein>
<evidence type="ECO:0000256" key="6">
    <source>
        <dbReference type="SAM" id="Phobius"/>
    </source>
</evidence>
<dbReference type="STRING" id="2769.R7QIV9"/>
<evidence type="ECO:0000313" key="8">
    <source>
        <dbReference type="Proteomes" id="UP000012073"/>
    </source>
</evidence>
<keyword evidence="8" id="KW-1185">Reference proteome</keyword>
<evidence type="ECO:0000256" key="3">
    <source>
        <dbReference type="ARBA" id="ARBA00022692"/>
    </source>
</evidence>
<reference evidence="8" key="1">
    <citation type="journal article" date="2013" name="Proc. Natl. Acad. Sci. U.S.A.">
        <title>Genome structure and metabolic features in the red seaweed Chondrus crispus shed light on evolution of the Archaeplastida.</title>
        <authorList>
            <person name="Collen J."/>
            <person name="Porcel B."/>
            <person name="Carre W."/>
            <person name="Ball S.G."/>
            <person name="Chaparro C."/>
            <person name="Tonon T."/>
            <person name="Barbeyron T."/>
            <person name="Michel G."/>
            <person name="Noel B."/>
            <person name="Valentin K."/>
            <person name="Elias M."/>
            <person name="Artiguenave F."/>
            <person name="Arun A."/>
            <person name="Aury J.M."/>
            <person name="Barbosa-Neto J.F."/>
            <person name="Bothwell J.H."/>
            <person name="Bouget F.Y."/>
            <person name="Brillet L."/>
            <person name="Cabello-Hurtado F."/>
            <person name="Capella-Gutierrez S."/>
            <person name="Charrier B."/>
            <person name="Cladiere L."/>
            <person name="Cock J.M."/>
            <person name="Coelho S.M."/>
            <person name="Colleoni C."/>
            <person name="Czjzek M."/>
            <person name="Da Silva C."/>
            <person name="Delage L."/>
            <person name="Denoeud F."/>
            <person name="Deschamps P."/>
            <person name="Dittami S.M."/>
            <person name="Gabaldon T."/>
            <person name="Gachon C.M."/>
            <person name="Groisillier A."/>
            <person name="Herve C."/>
            <person name="Jabbari K."/>
            <person name="Katinka M."/>
            <person name="Kloareg B."/>
            <person name="Kowalczyk N."/>
            <person name="Labadie K."/>
            <person name="Leblanc C."/>
            <person name="Lopez P.J."/>
            <person name="McLachlan D.H."/>
            <person name="Meslet-Cladiere L."/>
            <person name="Moustafa A."/>
            <person name="Nehr Z."/>
            <person name="Nyvall Collen P."/>
            <person name="Panaud O."/>
            <person name="Partensky F."/>
            <person name="Poulain J."/>
            <person name="Rensing S.A."/>
            <person name="Rousvoal S."/>
            <person name="Samson G."/>
            <person name="Symeonidi A."/>
            <person name="Weissenbach J."/>
            <person name="Zambounis A."/>
            <person name="Wincker P."/>
            <person name="Boyen C."/>
        </authorList>
    </citation>
    <scope>NUCLEOTIDE SEQUENCE [LARGE SCALE GENOMIC DNA]</scope>
    <source>
        <strain evidence="8">cv. Stackhouse</strain>
    </source>
</reference>
<keyword evidence="3 6" id="KW-0812">Transmembrane</keyword>
<keyword evidence="5 6" id="KW-0472">Membrane</keyword>
<gene>
    <name evidence="7" type="ORF">CHC_T00005977001</name>
</gene>
<accession>R7QIV9</accession>
<dbReference type="AlphaFoldDB" id="R7QIV9"/>
<dbReference type="GO" id="GO:0016020">
    <property type="term" value="C:membrane"/>
    <property type="evidence" value="ECO:0007669"/>
    <property type="project" value="UniProtKB-SubCell"/>
</dbReference>
<proteinExistence type="inferred from homology"/>
<dbReference type="RefSeq" id="XP_005717853.1">
    <property type="nucleotide sequence ID" value="XM_005717796.1"/>
</dbReference>
<dbReference type="Proteomes" id="UP000012073">
    <property type="component" value="Unassembled WGS sequence"/>
</dbReference>